<accession>A0ACC0WQI6</accession>
<gene>
    <name evidence="1" type="ORF">PsorP6_001961</name>
</gene>
<evidence type="ECO:0000313" key="2">
    <source>
        <dbReference type="Proteomes" id="UP001163321"/>
    </source>
</evidence>
<evidence type="ECO:0000313" key="1">
    <source>
        <dbReference type="EMBL" id="KAI9920940.1"/>
    </source>
</evidence>
<keyword evidence="2" id="KW-1185">Reference proteome</keyword>
<dbReference type="EMBL" id="CM047580">
    <property type="protein sequence ID" value="KAI9920940.1"/>
    <property type="molecule type" value="Genomic_DNA"/>
</dbReference>
<protein>
    <submittedName>
        <fullName evidence="1">Uncharacterized protein</fullName>
    </submittedName>
</protein>
<comment type="caution">
    <text evidence="1">The sequence shown here is derived from an EMBL/GenBank/DDBJ whole genome shotgun (WGS) entry which is preliminary data.</text>
</comment>
<dbReference type="Proteomes" id="UP001163321">
    <property type="component" value="Chromosome 1"/>
</dbReference>
<name>A0ACC0WQI6_9STRA</name>
<sequence length="148" mass="16809">MASPEAAEWKKAIYSPVSSLNSVRDYLALNCQRGYAIRQLAVETAFLNGLRDENVWIMIVKLVRFIFASLSSFNVLLKGLVKRSPYPAKKPNVYGQKFDEFIDGERFDSKRFRELVGSLLYIASGTRPDIVSRFASSPSILKLQRKLI</sequence>
<proteinExistence type="predicted"/>
<reference evidence="1 2" key="1">
    <citation type="journal article" date="2022" name="bioRxiv">
        <title>The genome of the oomycete Peronosclerospora sorghi, a cosmopolitan pathogen of maize and sorghum, is inflated with dispersed pseudogenes.</title>
        <authorList>
            <person name="Fletcher K."/>
            <person name="Martin F."/>
            <person name="Isakeit T."/>
            <person name="Cavanaugh K."/>
            <person name="Magill C."/>
            <person name="Michelmore R."/>
        </authorList>
    </citation>
    <scope>NUCLEOTIDE SEQUENCE [LARGE SCALE GENOMIC DNA]</scope>
    <source>
        <strain evidence="1">P6</strain>
    </source>
</reference>
<organism evidence="1 2">
    <name type="scientific">Peronosclerospora sorghi</name>
    <dbReference type="NCBI Taxonomy" id="230839"/>
    <lineage>
        <taxon>Eukaryota</taxon>
        <taxon>Sar</taxon>
        <taxon>Stramenopiles</taxon>
        <taxon>Oomycota</taxon>
        <taxon>Peronosporomycetes</taxon>
        <taxon>Peronosporales</taxon>
        <taxon>Peronosporaceae</taxon>
        <taxon>Peronosclerospora</taxon>
    </lineage>
</organism>